<protein>
    <submittedName>
        <fullName evidence="2">Transmembrane and tetratricopeptide repeat containing 4</fullName>
    </submittedName>
</protein>
<dbReference type="SMART" id="SM00028">
    <property type="entry name" value="TPR"/>
    <property type="match status" value="2"/>
</dbReference>
<evidence type="ECO:0000313" key="2">
    <source>
        <dbReference type="EMBL" id="ETO09772.1"/>
    </source>
</evidence>
<dbReference type="OrthoDB" id="1658288at2759"/>
<reference evidence="2 3" key="1">
    <citation type="journal article" date="2013" name="Curr. Biol.">
        <title>The Genome of the Foraminiferan Reticulomyxa filosa.</title>
        <authorList>
            <person name="Glockner G."/>
            <person name="Hulsmann N."/>
            <person name="Schleicher M."/>
            <person name="Noegel A.A."/>
            <person name="Eichinger L."/>
            <person name="Gallinger C."/>
            <person name="Pawlowski J."/>
            <person name="Sierra R."/>
            <person name="Euteneuer U."/>
            <person name="Pillet L."/>
            <person name="Moustafa A."/>
            <person name="Platzer M."/>
            <person name="Groth M."/>
            <person name="Szafranski K."/>
            <person name="Schliwa M."/>
        </authorList>
    </citation>
    <scope>NUCLEOTIDE SEQUENCE [LARGE SCALE GENOMIC DNA]</scope>
</reference>
<dbReference type="EMBL" id="ASPP01023913">
    <property type="protein sequence ID" value="ETO09772.1"/>
    <property type="molecule type" value="Genomic_DNA"/>
</dbReference>
<dbReference type="AlphaFoldDB" id="X6M8H2"/>
<gene>
    <name evidence="2" type="ORF">RFI_27605</name>
</gene>
<accession>X6M8H2</accession>
<dbReference type="InterPro" id="IPR011990">
    <property type="entry name" value="TPR-like_helical_dom_sf"/>
</dbReference>
<sequence>MANLLDEMGKSDLAIVHYEKSLSLNPTYAAGFHNYAVTAHRNGNLKLARKCYIKSLEFDNSSSLTHRNYGLLLLKFDQISEVFYHFNFAIDVAQQFEKDLEMVDSLQKLKVQLCQANSVLIFFYLFFFCLSLLCNMTLLYAVLFLFYIFL</sequence>
<keyword evidence="1 2" id="KW-0812">Transmembrane</keyword>
<dbReference type="Pfam" id="PF13431">
    <property type="entry name" value="TPR_17"/>
    <property type="match status" value="1"/>
</dbReference>
<keyword evidence="1" id="KW-1133">Transmembrane helix</keyword>
<dbReference type="Gene3D" id="1.25.40.10">
    <property type="entry name" value="Tetratricopeptide repeat domain"/>
    <property type="match status" value="1"/>
</dbReference>
<comment type="caution">
    <text evidence="2">The sequence shown here is derived from an EMBL/GenBank/DDBJ whole genome shotgun (WGS) entry which is preliminary data.</text>
</comment>
<dbReference type="Proteomes" id="UP000023152">
    <property type="component" value="Unassembled WGS sequence"/>
</dbReference>
<dbReference type="SUPFAM" id="SSF48452">
    <property type="entry name" value="TPR-like"/>
    <property type="match status" value="1"/>
</dbReference>
<dbReference type="InterPro" id="IPR019734">
    <property type="entry name" value="TPR_rpt"/>
</dbReference>
<name>X6M8H2_RETFI</name>
<feature type="transmembrane region" description="Helical" evidence="1">
    <location>
        <begin position="121"/>
        <end position="149"/>
    </location>
</feature>
<evidence type="ECO:0000313" key="3">
    <source>
        <dbReference type="Proteomes" id="UP000023152"/>
    </source>
</evidence>
<keyword evidence="3" id="KW-1185">Reference proteome</keyword>
<proteinExistence type="predicted"/>
<keyword evidence="1" id="KW-0472">Membrane</keyword>
<evidence type="ECO:0000256" key="1">
    <source>
        <dbReference type="SAM" id="Phobius"/>
    </source>
</evidence>
<organism evidence="2 3">
    <name type="scientific">Reticulomyxa filosa</name>
    <dbReference type="NCBI Taxonomy" id="46433"/>
    <lineage>
        <taxon>Eukaryota</taxon>
        <taxon>Sar</taxon>
        <taxon>Rhizaria</taxon>
        <taxon>Retaria</taxon>
        <taxon>Foraminifera</taxon>
        <taxon>Monothalamids</taxon>
        <taxon>Reticulomyxidae</taxon>
        <taxon>Reticulomyxa</taxon>
    </lineage>
</organism>